<dbReference type="InterPro" id="IPR053146">
    <property type="entry name" value="QDO-like"/>
</dbReference>
<accession>A0ABS1L029</accession>
<dbReference type="EMBL" id="JAERRB010000010">
    <property type="protein sequence ID" value="MBL0744277.1"/>
    <property type="molecule type" value="Genomic_DNA"/>
</dbReference>
<dbReference type="InterPro" id="IPR013096">
    <property type="entry name" value="Cupin_2"/>
</dbReference>
<sequence length="183" mass="20759">MAYKNKVLQNPRTGQTITFLQTAKDTQGALLEMESTWRGNSQEPMAHYHPRQDEHFTVLQGELTVKLNNETKILKAGDTLHVPRHTIHAMWNAGTQEAKANWKVQPALDTENLFEVTTGLAIDGKTNNQGVPNLLQVALTIGKYDHVFRMTKPPFAVQKILFGLLTPVAYLLGYRPTYRRYLD</sequence>
<organism evidence="2 3">
    <name type="scientific">Chryseolinea lacunae</name>
    <dbReference type="NCBI Taxonomy" id="2801331"/>
    <lineage>
        <taxon>Bacteria</taxon>
        <taxon>Pseudomonadati</taxon>
        <taxon>Bacteroidota</taxon>
        <taxon>Cytophagia</taxon>
        <taxon>Cytophagales</taxon>
        <taxon>Fulvivirgaceae</taxon>
        <taxon>Chryseolinea</taxon>
    </lineage>
</organism>
<dbReference type="Proteomes" id="UP000613030">
    <property type="component" value="Unassembled WGS sequence"/>
</dbReference>
<dbReference type="PANTHER" id="PTHR36440">
    <property type="entry name" value="PUTATIVE (AFU_ORTHOLOGUE AFUA_8G07350)-RELATED"/>
    <property type="match status" value="1"/>
</dbReference>
<gene>
    <name evidence="2" type="ORF">JI741_23800</name>
</gene>
<dbReference type="RefSeq" id="WP_202013934.1">
    <property type="nucleotide sequence ID" value="NZ_JAERRB010000010.1"/>
</dbReference>
<reference evidence="2 3" key="1">
    <citation type="submission" date="2021-01" db="EMBL/GenBank/DDBJ databases">
        <title>Chryseolinea sp. Jin1 Genome sequencing and assembly.</title>
        <authorList>
            <person name="Kim I."/>
        </authorList>
    </citation>
    <scope>NUCLEOTIDE SEQUENCE [LARGE SCALE GENOMIC DNA]</scope>
    <source>
        <strain evidence="2 3">Jin1</strain>
    </source>
</reference>
<dbReference type="PANTHER" id="PTHR36440:SF1">
    <property type="entry name" value="PUTATIVE (AFU_ORTHOLOGUE AFUA_8G07350)-RELATED"/>
    <property type="match status" value="1"/>
</dbReference>
<dbReference type="Pfam" id="PF07883">
    <property type="entry name" value="Cupin_2"/>
    <property type="match status" value="1"/>
</dbReference>
<dbReference type="InterPro" id="IPR011051">
    <property type="entry name" value="RmlC_Cupin_sf"/>
</dbReference>
<protein>
    <submittedName>
        <fullName evidence="2">Cupin domain-containing protein</fullName>
    </submittedName>
</protein>
<evidence type="ECO:0000259" key="1">
    <source>
        <dbReference type="Pfam" id="PF07883"/>
    </source>
</evidence>
<keyword evidence="3" id="KW-1185">Reference proteome</keyword>
<dbReference type="InterPro" id="IPR014710">
    <property type="entry name" value="RmlC-like_jellyroll"/>
</dbReference>
<dbReference type="SUPFAM" id="SSF51182">
    <property type="entry name" value="RmlC-like cupins"/>
    <property type="match status" value="1"/>
</dbReference>
<comment type="caution">
    <text evidence="2">The sequence shown here is derived from an EMBL/GenBank/DDBJ whole genome shotgun (WGS) entry which is preliminary data.</text>
</comment>
<feature type="domain" description="Cupin type-2" evidence="1">
    <location>
        <begin position="45"/>
        <end position="100"/>
    </location>
</feature>
<evidence type="ECO:0000313" key="2">
    <source>
        <dbReference type="EMBL" id="MBL0744277.1"/>
    </source>
</evidence>
<evidence type="ECO:0000313" key="3">
    <source>
        <dbReference type="Proteomes" id="UP000613030"/>
    </source>
</evidence>
<name>A0ABS1L029_9BACT</name>
<dbReference type="Gene3D" id="2.60.120.10">
    <property type="entry name" value="Jelly Rolls"/>
    <property type="match status" value="1"/>
</dbReference>
<proteinExistence type="predicted"/>